<feature type="non-terminal residue" evidence="3">
    <location>
        <position position="374"/>
    </location>
</feature>
<feature type="transmembrane region" description="Helical" evidence="2">
    <location>
        <begin position="140"/>
        <end position="159"/>
    </location>
</feature>
<comment type="caution">
    <text evidence="3">The sequence shown here is derived from an EMBL/GenBank/DDBJ whole genome shotgun (WGS) entry which is preliminary data.</text>
</comment>
<protein>
    <submittedName>
        <fullName evidence="3">Uncharacterized protein</fullName>
    </submittedName>
</protein>
<gene>
    <name evidence="3" type="ORF">BG015_001541</name>
</gene>
<keyword evidence="2" id="KW-0812">Transmembrane</keyword>
<dbReference type="EMBL" id="JAAAUQ010001281">
    <property type="protein sequence ID" value="KAF9140726.1"/>
    <property type="molecule type" value="Genomic_DNA"/>
</dbReference>
<name>A0A9P5V6Z8_9FUNG</name>
<evidence type="ECO:0000313" key="4">
    <source>
        <dbReference type="Proteomes" id="UP000748756"/>
    </source>
</evidence>
<feature type="transmembrane region" description="Helical" evidence="2">
    <location>
        <begin position="101"/>
        <end position="128"/>
    </location>
</feature>
<dbReference type="AlphaFoldDB" id="A0A9P5V6Z8"/>
<sequence>MTRMHKEDLPGFYTPVKSSPDLTTLTRQRFHQTAYSLLSATLMGSSLGLVIYQRRTISLLHNNGTTTFTNSPLYPASVESLTATATITATAPTTPTTFERFGVFLLSCWFPVAVWFVTLMSTSYLVGLKGFIPRCFSPRTGILASHLVFSVVWVILASVQEVHENLFSSSSTSSHQTPQGVWTDSSDGVQTNNNVMGGDNHPSDSSLQQPQLYQKYLSIQQGQGQALGDTNLSSMAVSLCVVWYVAVILLGVATALLATSSTVLDSMMEQQLQEILAEEYEDVDDDVEEKGLSFRNDVTVLVDNSNANETTTPAQKLQYPLVQKLTLALMILVLFYSQMWFFEWIHSALSTLSASGLAVSTRLGLFGLFSSSTM</sequence>
<evidence type="ECO:0000256" key="2">
    <source>
        <dbReference type="SAM" id="Phobius"/>
    </source>
</evidence>
<feature type="transmembrane region" description="Helical" evidence="2">
    <location>
        <begin position="34"/>
        <end position="52"/>
    </location>
</feature>
<proteinExistence type="predicted"/>
<dbReference type="Proteomes" id="UP000748756">
    <property type="component" value="Unassembled WGS sequence"/>
</dbReference>
<dbReference type="OrthoDB" id="2449697at2759"/>
<organism evidence="3 4">
    <name type="scientific">Linnemannia schmuckeri</name>
    <dbReference type="NCBI Taxonomy" id="64567"/>
    <lineage>
        <taxon>Eukaryota</taxon>
        <taxon>Fungi</taxon>
        <taxon>Fungi incertae sedis</taxon>
        <taxon>Mucoromycota</taxon>
        <taxon>Mortierellomycotina</taxon>
        <taxon>Mortierellomycetes</taxon>
        <taxon>Mortierellales</taxon>
        <taxon>Mortierellaceae</taxon>
        <taxon>Linnemannia</taxon>
    </lineage>
</organism>
<accession>A0A9P5V6Z8</accession>
<feature type="region of interest" description="Disordered" evidence="1">
    <location>
        <begin position="169"/>
        <end position="207"/>
    </location>
</feature>
<keyword evidence="2" id="KW-0472">Membrane</keyword>
<evidence type="ECO:0000313" key="3">
    <source>
        <dbReference type="EMBL" id="KAF9140726.1"/>
    </source>
</evidence>
<feature type="transmembrane region" description="Helical" evidence="2">
    <location>
        <begin position="325"/>
        <end position="342"/>
    </location>
</feature>
<keyword evidence="4" id="KW-1185">Reference proteome</keyword>
<reference evidence="3" key="1">
    <citation type="journal article" date="2020" name="Fungal Divers.">
        <title>Resolving the Mortierellaceae phylogeny through synthesis of multi-gene phylogenetics and phylogenomics.</title>
        <authorList>
            <person name="Vandepol N."/>
            <person name="Liber J."/>
            <person name="Desiro A."/>
            <person name="Na H."/>
            <person name="Kennedy M."/>
            <person name="Barry K."/>
            <person name="Grigoriev I.V."/>
            <person name="Miller A.N."/>
            <person name="O'Donnell K."/>
            <person name="Stajich J.E."/>
            <person name="Bonito G."/>
        </authorList>
    </citation>
    <scope>NUCLEOTIDE SEQUENCE</scope>
    <source>
        <strain evidence="3">NRRL 6426</strain>
    </source>
</reference>
<evidence type="ECO:0000256" key="1">
    <source>
        <dbReference type="SAM" id="MobiDB-lite"/>
    </source>
</evidence>
<feature type="transmembrane region" description="Helical" evidence="2">
    <location>
        <begin position="235"/>
        <end position="258"/>
    </location>
</feature>
<feature type="compositionally biased region" description="Polar residues" evidence="1">
    <location>
        <begin position="175"/>
        <end position="195"/>
    </location>
</feature>
<keyword evidence="2" id="KW-1133">Transmembrane helix</keyword>